<evidence type="ECO:0000259" key="10">
    <source>
        <dbReference type="PROSITE" id="PS50893"/>
    </source>
</evidence>
<protein>
    <submittedName>
        <fullName evidence="12">Multidrug ABC transporter ATPase/permease</fullName>
        <ecNumber evidence="12">3.6.3.-</ecNumber>
    </submittedName>
</protein>
<dbReference type="PROSITE" id="PS50893">
    <property type="entry name" value="ABC_TRANSPORTER_2"/>
    <property type="match status" value="1"/>
</dbReference>
<comment type="subcellular location">
    <subcellularLocation>
        <location evidence="1">Cell membrane</location>
        <topology evidence="1">Multi-pass membrane protein</topology>
    </subcellularLocation>
</comment>
<gene>
    <name evidence="12" type="primary">bmrA_1</name>
    <name evidence="12" type="ORF">ERS132389_00342</name>
</gene>
<evidence type="ECO:0000256" key="7">
    <source>
        <dbReference type="ARBA" id="ARBA00022989"/>
    </source>
</evidence>
<keyword evidence="4 9" id="KW-0812">Transmembrane</keyword>
<dbReference type="InterPro" id="IPR011527">
    <property type="entry name" value="ABC1_TM_dom"/>
</dbReference>
<feature type="transmembrane region" description="Helical" evidence="9">
    <location>
        <begin position="20"/>
        <end position="40"/>
    </location>
</feature>
<sequence length="579" mass="64479">MKFLSRYFKDYIKESILGPVFKLLEACFELLVPLIIAYIVDTIIPNGSQGNLVAMLFLLVGLACIGIIVSLIAQYFSAKAAVGVTKELTNDLYQKVLSLPKSSRDILSSSSLLTRLTSDTLQIQTGINTFLRLFLRAPIVVFGSLIMAFYISPSLSAYFLGMIILLIFIVTVISVMTSRIYQSMRKELDGLVGQVRETVTGWRVIRAFGQREREIKAFQGINQIYKKQQLQAGFWSSLLSPLTFLVVNGTLLILIWQGNIAISHNLLEQGMLVALINYLLQILVELVKMIMVVSTLNQTYISAQRIQEVFDQTSEDVESSLPKVVSEDKEIIFSVRHLSFSYPKSAEESLSDIAFDLRKGQFMGIIGGTGSGKSTLVDLLQALYSVSTNQLSLFIDGKSPKNLKEWRQRIAIVPQQAQLFAGTIRSNLSLGLEEISDSDLWSALKIAQAKSFIEDKGGLDSPVEAFGQNFSGGQRQRLTIARAILQKAPILILDDATSALDYLTESRLLVAIRQELPGQNLIMVSQRTNSLRTADQILVLEQGRQVGLGRHEDLLRSSAIYQEIHQSQQQGEEDSYETI</sequence>
<dbReference type="Gene3D" id="1.20.1560.10">
    <property type="entry name" value="ABC transporter type 1, transmembrane domain"/>
    <property type="match status" value="1"/>
</dbReference>
<accession>A0AB33U0B2</accession>
<dbReference type="EMBL" id="FIGB01000001">
    <property type="protein sequence ID" value="CYU27378.1"/>
    <property type="molecule type" value="Genomic_DNA"/>
</dbReference>
<proteinExistence type="predicted"/>
<comment type="caution">
    <text evidence="12">The sequence shown here is derived from an EMBL/GenBank/DDBJ whole genome shotgun (WGS) entry which is preliminary data.</text>
</comment>
<name>A0AB33U0B2_STRSU</name>
<feature type="transmembrane region" description="Helical" evidence="9">
    <location>
        <begin position="276"/>
        <end position="296"/>
    </location>
</feature>
<dbReference type="AlphaFoldDB" id="A0AB33U0B2"/>
<feature type="transmembrane region" description="Helical" evidence="9">
    <location>
        <begin position="232"/>
        <end position="256"/>
    </location>
</feature>
<feature type="transmembrane region" description="Helical" evidence="9">
    <location>
        <begin position="133"/>
        <end position="151"/>
    </location>
</feature>
<dbReference type="CDD" id="cd18548">
    <property type="entry name" value="ABC_6TM_Tm287_like"/>
    <property type="match status" value="1"/>
</dbReference>
<keyword evidence="3" id="KW-1003">Cell membrane</keyword>
<keyword evidence="8 9" id="KW-0472">Membrane</keyword>
<keyword evidence="2" id="KW-0813">Transport</keyword>
<dbReference type="SUPFAM" id="SSF90123">
    <property type="entry name" value="ABC transporter transmembrane region"/>
    <property type="match status" value="1"/>
</dbReference>
<evidence type="ECO:0000313" key="12">
    <source>
        <dbReference type="EMBL" id="CYU27378.1"/>
    </source>
</evidence>
<dbReference type="RefSeq" id="WP_044692618.1">
    <property type="nucleotide sequence ID" value="NZ_CEGT01000052.1"/>
</dbReference>
<feature type="domain" description="ABC transporter" evidence="10">
    <location>
        <begin position="335"/>
        <end position="567"/>
    </location>
</feature>
<dbReference type="Pfam" id="PF00005">
    <property type="entry name" value="ABC_tran"/>
    <property type="match status" value="1"/>
</dbReference>
<organism evidence="12 13">
    <name type="scientific">Streptococcus suis</name>
    <dbReference type="NCBI Taxonomy" id="1307"/>
    <lineage>
        <taxon>Bacteria</taxon>
        <taxon>Bacillati</taxon>
        <taxon>Bacillota</taxon>
        <taxon>Bacilli</taxon>
        <taxon>Lactobacillales</taxon>
        <taxon>Streptococcaceae</taxon>
        <taxon>Streptococcus</taxon>
    </lineage>
</organism>
<dbReference type="PANTHER" id="PTHR43394">
    <property type="entry name" value="ATP-DEPENDENT PERMEASE MDL1, MITOCHONDRIAL"/>
    <property type="match status" value="1"/>
</dbReference>
<dbReference type="InterPro" id="IPR027417">
    <property type="entry name" value="P-loop_NTPase"/>
</dbReference>
<dbReference type="FunFam" id="3.40.50.300:FF:000854">
    <property type="entry name" value="Multidrug ABC transporter ATP-binding protein"/>
    <property type="match status" value="1"/>
</dbReference>
<dbReference type="PANTHER" id="PTHR43394:SF1">
    <property type="entry name" value="ATP-BINDING CASSETTE SUB-FAMILY B MEMBER 10, MITOCHONDRIAL"/>
    <property type="match status" value="1"/>
</dbReference>
<reference evidence="12 13" key="1">
    <citation type="submission" date="2016-02" db="EMBL/GenBank/DDBJ databases">
        <authorList>
            <consortium name="Pathogen Informatics"/>
        </authorList>
    </citation>
    <scope>NUCLEOTIDE SEQUENCE [LARGE SCALE GENOMIC DNA]</scope>
    <source>
        <strain evidence="12 13">LSS27</strain>
    </source>
</reference>
<dbReference type="InterPro" id="IPR017871">
    <property type="entry name" value="ABC_transporter-like_CS"/>
</dbReference>
<evidence type="ECO:0000256" key="9">
    <source>
        <dbReference type="SAM" id="Phobius"/>
    </source>
</evidence>
<evidence type="ECO:0000256" key="8">
    <source>
        <dbReference type="ARBA" id="ARBA00023136"/>
    </source>
</evidence>
<feature type="domain" description="ABC transmembrane type-1" evidence="11">
    <location>
        <begin position="16"/>
        <end position="298"/>
    </location>
</feature>
<dbReference type="GO" id="GO:0005886">
    <property type="term" value="C:plasma membrane"/>
    <property type="evidence" value="ECO:0007669"/>
    <property type="project" value="UniProtKB-SubCell"/>
</dbReference>
<dbReference type="SUPFAM" id="SSF52540">
    <property type="entry name" value="P-loop containing nucleoside triphosphate hydrolases"/>
    <property type="match status" value="1"/>
</dbReference>
<dbReference type="GO" id="GO:0016887">
    <property type="term" value="F:ATP hydrolysis activity"/>
    <property type="evidence" value="ECO:0007669"/>
    <property type="project" value="InterPro"/>
</dbReference>
<evidence type="ECO:0000256" key="1">
    <source>
        <dbReference type="ARBA" id="ARBA00004651"/>
    </source>
</evidence>
<dbReference type="PROSITE" id="PS50929">
    <property type="entry name" value="ABC_TM1F"/>
    <property type="match status" value="1"/>
</dbReference>
<dbReference type="GO" id="GO:0015421">
    <property type="term" value="F:ABC-type oligopeptide transporter activity"/>
    <property type="evidence" value="ECO:0007669"/>
    <property type="project" value="TreeGrafter"/>
</dbReference>
<dbReference type="Proteomes" id="UP000073390">
    <property type="component" value="Unassembled WGS sequence"/>
</dbReference>
<keyword evidence="12" id="KW-0378">Hydrolase</keyword>
<dbReference type="InterPro" id="IPR036640">
    <property type="entry name" value="ABC1_TM_sf"/>
</dbReference>
<keyword evidence="7 9" id="KW-1133">Transmembrane helix</keyword>
<dbReference type="Pfam" id="PF00664">
    <property type="entry name" value="ABC_membrane"/>
    <property type="match status" value="1"/>
</dbReference>
<keyword evidence="5" id="KW-0547">Nucleotide-binding</keyword>
<dbReference type="PROSITE" id="PS00211">
    <property type="entry name" value="ABC_TRANSPORTER_1"/>
    <property type="match status" value="1"/>
</dbReference>
<dbReference type="GO" id="GO:0005524">
    <property type="term" value="F:ATP binding"/>
    <property type="evidence" value="ECO:0007669"/>
    <property type="project" value="UniProtKB-KW"/>
</dbReference>
<feature type="transmembrane region" description="Helical" evidence="9">
    <location>
        <begin position="157"/>
        <end position="176"/>
    </location>
</feature>
<dbReference type="Gene3D" id="3.40.50.300">
    <property type="entry name" value="P-loop containing nucleotide triphosphate hydrolases"/>
    <property type="match status" value="1"/>
</dbReference>
<evidence type="ECO:0000256" key="5">
    <source>
        <dbReference type="ARBA" id="ARBA00022741"/>
    </source>
</evidence>
<dbReference type="InterPro" id="IPR003439">
    <property type="entry name" value="ABC_transporter-like_ATP-bd"/>
</dbReference>
<evidence type="ECO:0000256" key="3">
    <source>
        <dbReference type="ARBA" id="ARBA00022475"/>
    </source>
</evidence>
<dbReference type="EC" id="3.6.3.-" evidence="12"/>
<feature type="transmembrane region" description="Helical" evidence="9">
    <location>
        <begin position="52"/>
        <end position="76"/>
    </location>
</feature>
<evidence type="ECO:0000259" key="11">
    <source>
        <dbReference type="PROSITE" id="PS50929"/>
    </source>
</evidence>
<evidence type="ECO:0000256" key="6">
    <source>
        <dbReference type="ARBA" id="ARBA00022840"/>
    </source>
</evidence>
<dbReference type="InterPro" id="IPR003593">
    <property type="entry name" value="AAA+_ATPase"/>
</dbReference>
<dbReference type="InterPro" id="IPR039421">
    <property type="entry name" value="Type_1_exporter"/>
</dbReference>
<keyword evidence="6" id="KW-0067">ATP-binding</keyword>
<evidence type="ECO:0000256" key="4">
    <source>
        <dbReference type="ARBA" id="ARBA00022692"/>
    </source>
</evidence>
<evidence type="ECO:0000256" key="2">
    <source>
        <dbReference type="ARBA" id="ARBA00022448"/>
    </source>
</evidence>
<dbReference type="SMART" id="SM00382">
    <property type="entry name" value="AAA"/>
    <property type="match status" value="1"/>
</dbReference>
<evidence type="ECO:0000313" key="13">
    <source>
        <dbReference type="Proteomes" id="UP000073390"/>
    </source>
</evidence>